<dbReference type="SUPFAM" id="SSF52980">
    <property type="entry name" value="Restriction endonuclease-like"/>
    <property type="match status" value="1"/>
</dbReference>
<sequence>APHTRRGTAFHAWLEQRFGQQSLLDPGELPGAADDGAGADEDLAELQRRFEAGEWGDRVPLDVEVPFETIIGDRLVRGRMDAVFHDEESGTYDVVDWKTGRPPQTADERRAVAVQVAAYRIAWAELAGVPLDNVRAAFHYVRAGETVRPADLLDAAGLAALLESLPEK</sequence>
<comment type="caution">
    <text evidence="5">The sequence shown here is derived from an EMBL/GenBank/DDBJ whole genome shotgun (WGS) entry which is preliminary data.</text>
</comment>
<keyword evidence="2" id="KW-0347">Helicase</keyword>
<gene>
    <name evidence="5" type="ORF">ACFQZU_11750</name>
</gene>
<organism evidence="5 6">
    <name type="scientific">Streptomonospora algeriensis</name>
    <dbReference type="NCBI Taxonomy" id="995084"/>
    <lineage>
        <taxon>Bacteria</taxon>
        <taxon>Bacillati</taxon>
        <taxon>Actinomycetota</taxon>
        <taxon>Actinomycetes</taxon>
        <taxon>Streptosporangiales</taxon>
        <taxon>Nocardiopsidaceae</taxon>
        <taxon>Streptomonospora</taxon>
    </lineage>
</organism>
<dbReference type="Proteomes" id="UP001596956">
    <property type="component" value="Unassembled WGS sequence"/>
</dbReference>
<dbReference type="InterPro" id="IPR011604">
    <property type="entry name" value="PDDEXK-like_dom_sf"/>
</dbReference>
<feature type="domain" description="PD-(D/E)XK endonuclease-like" evidence="4">
    <location>
        <begin position="5"/>
        <end position="146"/>
    </location>
</feature>
<accession>A0ABW3BFX6</accession>
<evidence type="ECO:0000313" key="5">
    <source>
        <dbReference type="EMBL" id="MFD0801984.1"/>
    </source>
</evidence>
<dbReference type="Pfam" id="PF12705">
    <property type="entry name" value="PDDEXK_1"/>
    <property type="match status" value="1"/>
</dbReference>
<reference evidence="6" key="1">
    <citation type="journal article" date="2019" name="Int. J. Syst. Evol. Microbiol.">
        <title>The Global Catalogue of Microorganisms (GCM) 10K type strain sequencing project: providing services to taxonomists for standard genome sequencing and annotation.</title>
        <authorList>
            <consortium name="The Broad Institute Genomics Platform"/>
            <consortium name="The Broad Institute Genome Sequencing Center for Infectious Disease"/>
            <person name="Wu L."/>
            <person name="Ma J."/>
        </authorList>
    </citation>
    <scope>NUCLEOTIDE SEQUENCE [LARGE SCALE GENOMIC DNA]</scope>
    <source>
        <strain evidence="6">CCUG 63369</strain>
    </source>
</reference>
<keyword evidence="1" id="KW-0227">DNA damage</keyword>
<dbReference type="InterPro" id="IPR038726">
    <property type="entry name" value="PDDEXK_AddAB-type"/>
</dbReference>
<name>A0ABW3BFX6_9ACTN</name>
<evidence type="ECO:0000256" key="2">
    <source>
        <dbReference type="ARBA" id="ARBA00022806"/>
    </source>
</evidence>
<dbReference type="Gene3D" id="3.90.320.10">
    <property type="match status" value="1"/>
</dbReference>
<dbReference type="InterPro" id="IPR011335">
    <property type="entry name" value="Restrct_endonuc-II-like"/>
</dbReference>
<protein>
    <submittedName>
        <fullName evidence="5">PD-(D/E)XK nuclease family protein</fullName>
    </submittedName>
</protein>
<keyword evidence="3" id="KW-0234">DNA repair</keyword>
<evidence type="ECO:0000256" key="3">
    <source>
        <dbReference type="ARBA" id="ARBA00023204"/>
    </source>
</evidence>
<evidence type="ECO:0000313" key="6">
    <source>
        <dbReference type="Proteomes" id="UP001596956"/>
    </source>
</evidence>
<dbReference type="EMBL" id="JBHTHR010000341">
    <property type="protein sequence ID" value="MFD0801984.1"/>
    <property type="molecule type" value="Genomic_DNA"/>
</dbReference>
<keyword evidence="2" id="KW-0378">Hydrolase</keyword>
<evidence type="ECO:0000256" key="1">
    <source>
        <dbReference type="ARBA" id="ARBA00022763"/>
    </source>
</evidence>
<keyword evidence="2" id="KW-0067">ATP-binding</keyword>
<proteinExistence type="predicted"/>
<keyword evidence="2" id="KW-0547">Nucleotide-binding</keyword>
<keyword evidence="6" id="KW-1185">Reference proteome</keyword>
<feature type="non-terminal residue" evidence="5">
    <location>
        <position position="1"/>
    </location>
</feature>
<evidence type="ECO:0000259" key="4">
    <source>
        <dbReference type="Pfam" id="PF12705"/>
    </source>
</evidence>